<keyword evidence="1" id="KW-0812">Transmembrane</keyword>
<evidence type="ECO:0000313" key="3">
    <source>
        <dbReference type="Proteomes" id="UP000014200"/>
    </source>
</evidence>
<name>R9I5L3_9BACT</name>
<accession>R9I5L3</accession>
<evidence type="ECO:0000313" key="2">
    <source>
        <dbReference type="EMBL" id="EOS11558.1"/>
    </source>
</evidence>
<dbReference type="AlphaFoldDB" id="R9I5L3"/>
<feature type="transmembrane region" description="Helical" evidence="1">
    <location>
        <begin position="6"/>
        <end position="24"/>
    </location>
</feature>
<dbReference type="OrthoDB" id="1050547at2"/>
<dbReference type="GeneID" id="82155339"/>
<sequence length="195" mass="22391">MKKGYWIALIFMLVCNLMLFYVLMRKKTGTNEHLKVSFSAEENLVTQGSYVLYESLGISLKNMYVFRNSGKDSTLIDYWAHEPHLVFRYNMEACTPCVANVISAIKEVFPDYATNGNIIFSCKGLKSGLNVNFNGKMHYSFGKGILGIPIEEYNIPYLFVLDENLKLDFLFVVYPKGNKQTLIDYLNLAKVRFDL</sequence>
<dbReference type="STRING" id="1235788.C802_02669"/>
<keyword evidence="3" id="KW-1185">Reference proteome</keyword>
<dbReference type="PATRIC" id="fig|1235788.3.peg.2738"/>
<comment type="caution">
    <text evidence="2">The sequence shown here is derived from an EMBL/GenBank/DDBJ whole genome shotgun (WGS) entry which is preliminary data.</text>
</comment>
<dbReference type="Proteomes" id="UP000014200">
    <property type="component" value="Unassembled WGS sequence"/>
</dbReference>
<proteinExistence type="predicted"/>
<keyword evidence="1" id="KW-1133">Transmembrane helix</keyword>
<gene>
    <name evidence="2" type="ORF">C802_02669</name>
</gene>
<dbReference type="RefSeq" id="WP_016277012.1">
    <property type="nucleotide sequence ID" value="NZ_JABVZU010000003.1"/>
</dbReference>
<evidence type="ECO:0008006" key="4">
    <source>
        <dbReference type="Google" id="ProtNLM"/>
    </source>
</evidence>
<keyword evidence="1" id="KW-0472">Membrane</keyword>
<protein>
    <recommendedName>
        <fullName evidence="4">Redoxin domain-containing protein</fullName>
    </recommendedName>
</protein>
<organism evidence="2 3">
    <name type="scientific">Phocaeicola sartorii</name>
    <dbReference type="NCBI Taxonomy" id="671267"/>
    <lineage>
        <taxon>Bacteria</taxon>
        <taxon>Pseudomonadati</taxon>
        <taxon>Bacteroidota</taxon>
        <taxon>Bacteroidia</taxon>
        <taxon>Bacteroidales</taxon>
        <taxon>Bacteroidaceae</taxon>
        <taxon>Phocaeicola</taxon>
    </lineage>
</organism>
<dbReference type="HOGENOM" id="CLU_1336429_0_0_10"/>
<reference evidence="2 3" key="1">
    <citation type="submission" date="2013-04" db="EMBL/GenBank/DDBJ databases">
        <title>The Genome Sequence of Bacteroides massiliensis dnLKV3.</title>
        <authorList>
            <consortium name="The Broad Institute Genomics Platform"/>
            <consortium name="The Broad Institute Genome Sequencing Center for Infectious Disease"/>
            <person name="Earl A."/>
            <person name="Xavier R."/>
            <person name="Kuhn K."/>
            <person name="Stappenbeck T."/>
            <person name="Walker B."/>
            <person name="Young S."/>
            <person name="Zeng Q."/>
            <person name="Gargeya S."/>
            <person name="Fitzgerald M."/>
            <person name="Haas B."/>
            <person name="Abouelleil A."/>
            <person name="Allen A.W."/>
            <person name="Alvarado L."/>
            <person name="Arachchi H.M."/>
            <person name="Berlin A.M."/>
            <person name="Chapman S.B."/>
            <person name="Gainer-Dewar J."/>
            <person name="Goldberg J."/>
            <person name="Griggs A."/>
            <person name="Gujja S."/>
            <person name="Hansen M."/>
            <person name="Howarth C."/>
            <person name="Imamovic A."/>
            <person name="Ireland A."/>
            <person name="Larimer J."/>
            <person name="McCowan C."/>
            <person name="Murphy C."/>
            <person name="Pearson M."/>
            <person name="Poon T.W."/>
            <person name="Priest M."/>
            <person name="Roberts A."/>
            <person name="Saif S."/>
            <person name="Shea T."/>
            <person name="Sisk P."/>
            <person name="Sykes S."/>
            <person name="Wortman J."/>
            <person name="Nusbaum C."/>
            <person name="Birren B."/>
        </authorList>
    </citation>
    <scope>NUCLEOTIDE SEQUENCE [LARGE SCALE GENOMIC DNA]</scope>
    <source>
        <strain evidence="3">dnLKV3</strain>
    </source>
</reference>
<dbReference type="EMBL" id="ASSP01000017">
    <property type="protein sequence ID" value="EOS11558.1"/>
    <property type="molecule type" value="Genomic_DNA"/>
</dbReference>
<evidence type="ECO:0000256" key="1">
    <source>
        <dbReference type="SAM" id="Phobius"/>
    </source>
</evidence>